<keyword evidence="7" id="KW-0121">Carboxypeptidase</keyword>
<accession>A0AAW2ZJ57</accession>
<comment type="caution">
    <text evidence="7">The sequence shown here is derived from an EMBL/GenBank/DDBJ whole genome shotgun (WGS) entry which is preliminary data.</text>
</comment>
<dbReference type="InterPro" id="IPR008758">
    <property type="entry name" value="Peptidase_S28"/>
</dbReference>
<keyword evidence="8" id="KW-1185">Reference proteome</keyword>
<sequence length="265" mass="30748">MKFLLLFFVLTFSQAILHRPTNLPYISNNAPPYQTIWFDQVLDHFNFATTPSTFKQRYLINDQHWISNGSIFFYCGNEGDIEMFYRNTGFMFDIAKQFNALIVFAEHRYYGQSLPFGNESFTPENIQYLTSQQALADYADLLLNLREKYANAPIIAFGGSYGGMLAAWFRVKYPHIIQGSIASSAPVLQFEGITPPDRFNKIATRTFNESLPRMGDNFYCANYIKQGFEEFVQKRKDSQLLQKTFKTCKPVTPYDLYTLRSCTWP</sequence>
<dbReference type="InterPro" id="IPR029058">
    <property type="entry name" value="AB_hydrolase_fold"/>
</dbReference>
<keyword evidence="2" id="KW-0645">Protease</keyword>
<dbReference type="SUPFAM" id="SSF53474">
    <property type="entry name" value="alpha/beta-Hydrolases"/>
    <property type="match status" value="1"/>
</dbReference>
<dbReference type="GO" id="GO:0006508">
    <property type="term" value="P:proteolysis"/>
    <property type="evidence" value="ECO:0007669"/>
    <property type="project" value="UniProtKB-KW"/>
</dbReference>
<dbReference type="GO" id="GO:0070008">
    <property type="term" value="F:serine-type exopeptidase activity"/>
    <property type="evidence" value="ECO:0007669"/>
    <property type="project" value="InterPro"/>
</dbReference>
<dbReference type="EMBL" id="JAOPGA020001616">
    <property type="protein sequence ID" value="KAL0489917.1"/>
    <property type="molecule type" value="Genomic_DNA"/>
</dbReference>
<evidence type="ECO:0000256" key="4">
    <source>
        <dbReference type="ARBA" id="ARBA00022801"/>
    </source>
</evidence>
<dbReference type="GO" id="GO:0004180">
    <property type="term" value="F:carboxypeptidase activity"/>
    <property type="evidence" value="ECO:0007669"/>
    <property type="project" value="UniProtKB-KW"/>
</dbReference>
<feature type="signal peptide" evidence="6">
    <location>
        <begin position="1"/>
        <end position="15"/>
    </location>
</feature>
<evidence type="ECO:0000256" key="3">
    <source>
        <dbReference type="ARBA" id="ARBA00022729"/>
    </source>
</evidence>
<dbReference type="PANTHER" id="PTHR11010:SF38">
    <property type="entry name" value="LYSOSOMAL PRO-X CARBOXYPEPTIDASE"/>
    <property type="match status" value="1"/>
</dbReference>
<evidence type="ECO:0000256" key="5">
    <source>
        <dbReference type="ARBA" id="ARBA00023180"/>
    </source>
</evidence>
<dbReference type="Gene3D" id="3.40.50.1820">
    <property type="entry name" value="alpha/beta hydrolase"/>
    <property type="match status" value="1"/>
</dbReference>
<dbReference type="Proteomes" id="UP001431209">
    <property type="component" value="Unassembled WGS sequence"/>
</dbReference>
<dbReference type="PANTHER" id="PTHR11010">
    <property type="entry name" value="PROTEASE S28 PRO-X CARBOXYPEPTIDASE-RELATED"/>
    <property type="match status" value="1"/>
</dbReference>
<reference evidence="7 8" key="1">
    <citation type="submission" date="2024-03" db="EMBL/GenBank/DDBJ databases">
        <title>The Acrasis kona genome and developmental transcriptomes reveal deep origins of eukaryotic multicellular pathways.</title>
        <authorList>
            <person name="Sheikh S."/>
            <person name="Fu C.-J."/>
            <person name="Brown M.W."/>
            <person name="Baldauf S.L."/>
        </authorList>
    </citation>
    <scope>NUCLEOTIDE SEQUENCE [LARGE SCALE GENOMIC DNA]</scope>
    <source>
        <strain evidence="7 8">ATCC MYA-3509</strain>
    </source>
</reference>
<evidence type="ECO:0000256" key="2">
    <source>
        <dbReference type="ARBA" id="ARBA00022670"/>
    </source>
</evidence>
<comment type="similarity">
    <text evidence="1">Belongs to the peptidase S28 family.</text>
</comment>
<evidence type="ECO:0000256" key="1">
    <source>
        <dbReference type="ARBA" id="ARBA00011079"/>
    </source>
</evidence>
<evidence type="ECO:0000313" key="7">
    <source>
        <dbReference type="EMBL" id="KAL0489917.1"/>
    </source>
</evidence>
<dbReference type="Pfam" id="PF05577">
    <property type="entry name" value="Peptidase_S28"/>
    <property type="match status" value="1"/>
</dbReference>
<organism evidence="7 8">
    <name type="scientific">Acrasis kona</name>
    <dbReference type="NCBI Taxonomy" id="1008807"/>
    <lineage>
        <taxon>Eukaryota</taxon>
        <taxon>Discoba</taxon>
        <taxon>Heterolobosea</taxon>
        <taxon>Tetramitia</taxon>
        <taxon>Eutetramitia</taxon>
        <taxon>Acrasidae</taxon>
        <taxon>Acrasis</taxon>
    </lineage>
</organism>
<name>A0AAW2ZJ57_9EUKA</name>
<feature type="chain" id="PRO_5043901531" evidence="6">
    <location>
        <begin position="16"/>
        <end position="265"/>
    </location>
</feature>
<dbReference type="GO" id="GO:0008239">
    <property type="term" value="F:dipeptidyl-peptidase activity"/>
    <property type="evidence" value="ECO:0007669"/>
    <property type="project" value="TreeGrafter"/>
</dbReference>
<keyword evidence="5" id="KW-0325">Glycoprotein</keyword>
<proteinExistence type="inferred from homology"/>
<keyword evidence="3 6" id="KW-0732">Signal</keyword>
<evidence type="ECO:0000256" key="6">
    <source>
        <dbReference type="SAM" id="SignalP"/>
    </source>
</evidence>
<protein>
    <submittedName>
        <fullName evidence="7">Lysosomal Pro-X carboxypeptidase Prcp</fullName>
    </submittedName>
</protein>
<evidence type="ECO:0000313" key="8">
    <source>
        <dbReference type="Proteomes" id="UP001431209"/>
    </source>
</evidence>
<gene>
    <name evidence="7" type="ORF">AKO1_005442</name>
</gene>
<dbReference type="AlphaFoldDB" id="A0AAW2ZJ57"/>
<keyword evidence="4" id="KW-0378">Hydrolase</keyword>